<sequence>MDLEDFLVFCFLRCLVSEVLTCCHCFDSLAFALQIHSIC</sequence>
<accession>A0A2P2QVG5</accession>
<organism evidence="1">
    <name type="scientific">Rhizophora mucronata</name>
    <name type="common">Asiatic mangrove</name>
    <dbReference type="NCBI Taxonomy" id="61149"/>
    <lineage>
        <taxon>Eukaryota</taxon>
        <taxon>Viridiplantae</taxon>
        <taxon>Streptophyta</taxon>
        <taxon>Embryophyta</taxon>
        <taxon>Tracheophyta</taxon>
        <taxon>Spermatophyta</taxon>
        <taxon>Magnoliopsida</taxon>
        <taxon>eudicotyledons</taxon>
        <taxon>Gunneridae</taxon>
        <taxon>Pentapetalae</taxon>
        <taxon>rosids</taxon>
        <taxon>fabids</taxon>
        <taxon>Malpighiales</taxon>
        <taxon>Rhizophoraceae</taxon>
        <taxon>Rhizophora</taxon>
    </lineage>
</organism>
<dbReference type="EMBL" id="GGEC01090512">
    <property type="protein sequence ID" value="MBX70996.1"/>
    <property type="molecule type" value="Transcribed_RNA"/>
</dbReference>
<name>A0A2P2QVG5_RHIMU</name>
<reference evidence="1" key="1">
    <citation type="submission" date="2018-02" db="EMBL/GenBank/DDBJ databases">
        <title>Rhizophora mucronata_Transcriptome.</title>
        <authorList>
            <person name="Meera S.P."/>
            <person name="Sreeshan A."/>
            <person name="Augustine A."/>
        </authorList>
    </citation>
    <scope>NUCLEOTIDE SEQUENCE</scope>
    <source>
        <tissue evidence="1">Leaf</tissue>
    </source>
</reference>
<protein>
    <submittedName>
        <fullName evidence="1">Uncharacterized protein</fullName>
    </submittedName>
</protein>
<proteinExistence type="predicted"/>
<dbReference type="AlphaFoldDB" id="A0A2P2QVG5"/>
<evidence type="ECO:0000313" key="1">
    <source>
        <dbReference type="EMBL" id="MBX70996.1"/>
    </source>
</evidence>